<name>Q8ND79_HUMAN</name>
<dbReference type="AlphaFoldDB" id="Q8ND79"/>
<accession>Q8ND79</accession>
<evidence type="ECO:0000313" key="1">
    <source>
        <dbReference type="EMBL" id="CAD39018.1"/>
    </source>
</evidence>
<gene>
    <name evidence="1" type="primary">DKFZp547D0916</name>
</gene>
<sequence length="151" mass="16365">MSNQFPPLNGSCQPAVLPVSPQAHTFQRTAATVTCLISQSLDRGPIWGPSPRVVCMSQAWYQLLGMMQGGPRPPNWDMRFREQPPYLPAWTSDFSSPAKVTLTESQQVSLSLLLVGMPWSELLLGTAPSPAGRQAASQCFAGLSLRRHGGS</sequence>
<protein>
    <submittedName>
        <fullName evidence="1">Uncharacterized protein DKFZp547D0916</fullName>
    </submittedName>
</protein>
<dbReference type="EMBL" id="AL834353">
    <property type="protein sequence ID" value="CAD39018.1"/>
    <property type="molecule type" value="Genomic_DNA"/>
</dbReference>
<organism evidence="1">
    <name type="scientific">Homo sapiens</name>
    <name type="common">Human</name>
    <dbReference type="NCBI Taxonomy" id="9606"/>
    <lineage>
        <taxon>Eukaryota</taxon>
        <taxon>Metazoa</taxon>
        <taxon>Chordata</taxon>
        <taxon>Craniata</taxon>
        <taxon>Vertebrata</taxon>
        <taxon>Euteleostomi</taxon>
        <taxon>Mammalia</taxon>
        <taxon>Eutheria</taxon>
        <taxon>Euarchontoglires</taxon>
        <taxon>Primates</taxon>
        <taxon>Haplorrhini</taxon>
        <taxon>Catarrhini</taxon>
        <taxon>Hominidae</taxon>
        <taxon>Homo</taxon>
    </lineage>
</organism>
<proteinExistence type="predicted"/>
<reference evidence="1" key="1">
    <citation type="submission" date="2005-01" db="EMBL/GenBank/DDBJ databases">
        <authorList>
            <consortium name="The German cDNA Consortium"/>
            <person name="Ansorge W."/>
            <person name="Krieger S."/>
            <person name="Regiert T."/>
            <person name="Rittmueller C."/>
            <person name="Schwager B."/>
            <person name="Mewes H.W."/>
            <person name="Weil B."/>
            <person name="Amid C."/>
            <person name="Osanger A."/>
            <person name="Fobo G."/>
            <person name="Han M."/>
            <person name="Wiemann S."/>
        </authorList>
    </citation>
    <scope>NUCLEOTIDE SEQUENCE</scope>
    <source>
        <tissue evidence="1">Brain</tissue>
    </source>
</reference>